<keyword evidence="2" id="KW-1185">Reference proteome</keyword>
<dbReference type="AlphaFoldDB" id="A0A512DPT8"/>
<accession>A0A512DPT8</accession>
<name>A0A512DPT8_9PROT</name>
<evidence type="ECO:0000313" key="1">
    <source>
        <dbReference type="EMBL" id="GEO38476.1"/>
    </source>
</evidence>
<dbReference type="Proteomes" id="UP000321523">
    <property type="component" value="Unassembled WGS sequence"/>
</dbReference>
<organism evidence="1 2">
    <name type="scientific">Skermanella aerolata</name>
    <dbReference type="NCBI Taxonomy" id="393310"/>
    <lineage>
        <taxon>Bacteria</taxon>
        <taxon>Pseudomonadati</taxon>
        <taxon>Pseudomonadota</taxon>
        <taxon>Alphaproteobacteria</taxon>
        <taxon>Rhodospirillales</taxon>
        <taxon>Azospirillaceae</taxon>
        <taxon>Skermanella</taxon>
    </lineage>
</organism>
<protein>
    <submittedName>
        <fullName evidence="1">Uncharacterized protein</fullName>
    </submittedName>
</protein>
<comment type="caution">
    <text evidence="1">The sequence shown here is derived from an EMBL/GenBank/DDBJ whole genome shotgun (WGS) entry which is preliminary data.</text>
</comment>
<proteinExistence type="predicted"/>
<gene>
    <name evidence="1" type="ORF">SAE02_26240</name>
</gene>
<sequence length="139" mass="14581">MYQFGMPHHPVLTSAVLAILLLAAAPSGLRIPGIFPAQAAESAFVEGIDDLPLMPGLVGVGDQSVVFDKPGGRIVQAVATGRVRAAAVRSFYADTAPQLGWKSAGEGRYTRDGESLRIELTDPGAPGDVLTVRFIVNPQ</sequence>
<reference evidence="1 2" key="1">
    <citation type="submission" date="2019-07" db="EMBL/GenBank/DDBJ databases">
        <title>Whole genome shotgun sequence of Skermanella aerolata NBRC 106429.</title>
        <authorList>
            <person name="Hosoyama A."/>
            <person name="Uohara A."/>
            <person name="Ohji S."/>
            <person name="Ichikawa N."/>
        </authorList>
    </citation>
    <scope>NUCLEOTIDE SEQUENCE [LARGE SCALE GENOMIC DNA]</scope>
    <source>
        <strain evidence="1 2">NBRC 106429</strain>
    </source>
</reference>
<dbReference type="EMBL" id="BJYZ01000011">
    <property type="protein sequence ID" value="GEO38476.1"/>
    <property type="molecule type" value="Genomic_DNA"/>
</dbReference>
<evidence type="ECO:0000313" key="2">
    <source>
        <dbReference type="Proteomes" id="UP000321523"/>
    </source>
</evidence>